<dbReference type="AlphaFoldDB" id="A0AAD7IF29"/>
<dbReference type="EMBL" id="JARKIB010000103">
    <property type="protein sequence ID" value="KAJ7740343.1"/>
    <property type="molecule type" value="Genomic_DNA"/>
</dbReference>
<feature type="region of interest" description="Disordered" evidence="1">
    <location>
        <begin position="138"/>
        <end position="169"/>
    </location>
</feature>
<dbReference type="Proteomes" id="UP001215598">
    <property type="component" value="Unassembled WGS sequence"/>
</dbReference>
<organism evidence="2 3">
    <name type="scientific">Mycena metata</name>
    <dbReference type="NCBI Taxonomy" id="1033252"/>
    <lineage>
        <taxon>Eukaryota</taxon>
        <taxon>Fungi</taxon>
        <taxon>Dikarya</taxon>
        <taxon>Basidiomycota</taxon>
        <taxon>Agaricomycotina</taxon>
        <taxon>Agaricomycetes</taxon>
        <taxon>Agaricomycetidae</taxon>
        <taxon>Agaricales</taxon>
        <taxon>Marasmiineae</taxon>
        <taxon>Mycenaceae</taxon>
        <taxon>Mycena</taxon>
    </lineage>
</organism>
<feature type="region of interest" description="Disordered" evidence="1">
    <location>
        <begin position="56"/>
        <end position="113"/>
    </location>
</feature>
<evidence type="ECO:0000256" key="1">
    <source>
        <dbReference type="SAM" id="MobiDB-lite"/>
    </source>
</evidence>
<keyword evidence="3" id="KW-1185">Reference proteome</keyword>
<evidence type="ECO:0000313" key="3">
    <source>
        <dbReference type="Proteomes" id="UP001215598"/>
    </source>
</evidence>
<accession>A0AAD7IF29</accession>
<comment type="caution">
    <text evidence="2">The sequence shown here is derived from an EMBL/GenBank/DDBJ whole genome shotgun (WGS) entry which is preliminary data.</text>
</comment>
<evidence type="ECO:0000313" key="2">
    <source>
        <dbReference type="EMBL" id="KAJ7740343.1"/>
    </source>
</evidence>
<gene>
    <name evidence="2" type="ORF">B0H16DRAFT_1729041</name>
</gene>
<name>A0AAD7IF29_9AGAR</name>
<feature type="compositionally biased region" description="Basic residues" evidence="1">
    <location>
        <begin position="87"/>
        <end position="100"/>
    </location>
</feature>
<reference evidence="2" key="1">
    <citation type="submission" date="2023-03" db="EMBL/GenBank/DDBJ databases">
        <title>Massive genome expansion in bonnet fungi (Mycena s.s.) driven by repeated elements and novel gene families across ecological guilds.</title>
        <authorList>
            <consortium name="Lawrence Berkeley National Laboratory"/>
            <person name="Harder C.B."/>
            <person name="Miyauchi S."/>
            <person name="Viragh M."/>
            <person name="Kuo A."/>
            <person name="Thoen E."/>
            <person name="Andreopoulos B."/>
            <person name="Lu D."/>
            <person name="Skrede I."/>
            <person name="Drula E."/>
            <person name="Henrissat B."/>
            <person name="Morin E."/>
            <person name="Kohler A."/>
            <person name="Barry K."/>
            <person name="LaButti K."/>
            <person name="Morin E."/>
            <person name="Salamov A."/>
            <person name="Lipzen A."/>
            <person name="Mereny Z."/>
            <person name="Hegedus B."/>
            <person name="Baldrian P."/>
            <person name="Stursova M."/>
            <person name="Weitz H."/>
            <person name="Taylor A."/>
            <person name="Grigoriev I.V."/>
            <person name="Nagy L.G."/>
            <person name="Martin F."/>
            <person name="Kauserud H."/>
        </authorList>
    </citation>
    <scope>NUCLEOTIDE SEQUENCE</scope>
    <source>
        <strain evidence="2">CBHHK182m</strain>
    </source>
</reference>
<protein>
    <submittedName>
        <fullName evidence="2">Uncharacterized protein</fullName>
    </submittedName>
</protein>
<proteinExistence type="predicted"/>
<sequence length="296" mass="32042">MLTTPSLLEKEALTPARGAAGTDYFIVMALCRRASRTRPTTTARPRAHRLHITALSDDHDCPPLPNARTQTERLERHPPPATPHTDSHKRIRGPRRRISPRRSPPCITKLPPSVQAHIPSDLRTSHALIKPTRCTRLLKPTPRIPTTTLPHAPPLSKPISRISRTPRPRAPDVCDAIAAAGPHPADSRHVRSALNTDVNVRAAAASLSALPTAHNRAPPTAESTAHHALLTRPVNVFGLDSAPITAILQLHPAPNNASASPHPAPSLGASLHLDADTSASWVRFAFAVHDIDIVRW</sequence>